<dbReference type="EMBL" id="JAWZYT010004330">
    <property type="protein sequence ID" value="KAK4294243.1"/>
    <property type="molecule type" value="Genomic_DNA"/>
</dbReference>
<feature type="region of interest" description="Disordered" evidence="1">
    <location>
        <begin position="27"/>
        <end position="76"/>
    </location>
</feature>
<gene>
    <name evidence="2" type="ORF">Pmani_033118</name>
</gene>
<evidence type="ECO:0000256" key="1">
    <source>
        <dbReference type="SAM" id="MobiDB-lite"/>
    </source>
</evidence>
<sequence>MSLLPLLPPPFSSFRIIPLVPLQHRRRRSITGDATITPRDTRPFQATTADRPGPSPALHRTTSHSRAATTPPASLT</sequence>
<accession>A0AAE1TQD8</accession>
<feature type="compositionally biased region" description="Polar residues" evidence="1">
    <location>
        <begin position="64"/>
        <end position="76"/>
    </location>
</feature>
<comment type="caution">
    <text evidence="2">The sequence shown here is derived from an EMBL/GenBank/DDBJ whole genome shotgun (WGS) entry which is preliminary data.</text>
</comment>
<evidence type="ECO:0000313" key="2">
    <source>
        <dbReference type="EMBL" id="KAK4294243.1"/>
    </source>
</evidence>
<protein>
    <submittedName>
        <fullName evidence="2">Uncharacterized protein</fullName>
    </submittedName>
</protein>
<evidence type="ECO:0000313" key="3">
    <source>
        <dbReference type="Proteomes" id="UP001292094"/>
    </source>
</evidence>
<reference evidence="2" key="1">
    <citation type="submission" date="2023-11" db="EMBL/GenBank/DDBJ databases">
        <title>Genome assemblies of two species of porcelain crab, Petrolisthes cinctipes and Petrolisthes manimaculis (Anomura: Porcellanidae).</title>
        <authorList>
            <person name="Angst P."/>
        </authorList>
    </citation>
    <scope>NUCLEOTIDE SEQUENCE</scope>
    <source>
        <strain evidence="2">PB745_02</strain>
        <tissue evidence="2">Gill</tissue>
    </source>
</reference>
<dbReference type="AlphaFoldDB" id="A0AAE1TQD8"/>
<proteinExistence type="predicted"/>
<organism evidence="2 3">
    <name type="scientific">Petrolisthes manimaculis</name>
    <dbReference type="NCBI Taxonomy" id="1843537"/>
    <lineage>
        <taxon>Eukaryota</taxon>
        <taxon>Metazoa</taxon>
        <taxon>Ecdysozoa</taxon>
        <taxon>Arthropoda</taxon>
        <taxon>Crustacea</taxon>
        <taxon>Multicrustacea</taxon>
        <taxon>Malacostraca</taxon>
        <taxon>Eumalacostraca</taxon>
        <taxon>Eucarida</taxon>
        <taxon>Decapoda</taxon>
        <taxon>Pleocyemata</taxon>
        <taxon>Anomura</taxon>
        <taxon>Galatheoidea</taxon>
        <taxon>Porcellanidae</taxon>
        <taxon>Petrolisthes</taxon>
    </lineage>
</organism>
<dbReference type="Proteomes" id="UP001292094">
    <property type="component" value="Unassembled WGS sequence"/>
</dbReference>
<keyword evidence="3" id="KW-1185">Reference proteome</keyword>
<name>A0AAE1TQD8_9EUCA</name>